<evidence type="ECO:0000259" key="6">
    <source>
        <dbReference type="PROSITE" id="PS51007"/>
    </source>
</evidence>
<keyword evidence="1 4" id="KW-0349">Heme</keyword>
<dbReference type="Gene3D" id="1.10.760.10">
    <property type="entry name" value="Cytochrome c-like domain"/>
    <property type="match status" value="1"/>
</dbReference>
<evidence type="ECO:0000256" key="5">
    <source>
        <dbReference type="SAM" id="SignalP"/>
    </source>
</evidence>
<dbReference type="Proteomes" id="UP000830198">
    <property type="component" value="Chromosome"/>
</dbReference>
<dbReference type="PROSITE" id="PS51007">
    <property type="entry name" value="CYTC"/>
    <property type="match status" value="1"/>
</dbReference>
<reference evidence="7 8" key="1">
    <citation type="submission" date="2022-04" db="EMBL/GenBank/DDBJ databases">
        <title>The arsenic-methylating capacity of Chitinophaga filiformis YT5 during chitin decomposition.</title>
        <authorList>
            <person name="Chen G."/>
            <person name="Liang Y."/>
        </authorList>
    </citation>
    <scope>NUCLEOTIDE SEQUENCE [LARGE SCALE GENOMIC DNA]</scope>
    <source>
        <strain evidence="7 8">YT5</strain>
    </source>
</reference>
<sequence>MRKWILAAMPLMLGVLLANAQAKKPAPAKPAAAKHTTGVGTAQIARGKLLYKQYCISCHQENGTGVPRMNPPLVKTEYVLGDKTRLIGILLNGLNEDVEINGEYYSNPMPSQAALKDQEIADILSYVRNSFGNKASTVSAAEVTAVRATVK</sequence>
<dbReference type="PANTHER" id="PTHR35008:SF8">
    <property type="entry name" value="ALCOHOL DEHYDROGENASE CYTOCHROME C SUBUNIT"/>
    <property type="match status" value="1"/>
</dbReference>
<organism evidence="7 8">
    <name type="scientific">Chitinophaga filiformis</name>
    <name type="common">Myxococcus filiformis</name>
    <name type="synonym">Flexibacter filiformis</name>
    <dbReference type="NCBI Taxonomy" id="104663"/>
    <lineage>
        <taxon>Bacteria</taxon>
        <taxon>Pseudomonadati</taxon>
        <taxon>Bacteroidota</taxon>
        <taxon>Chitinophagia</taxon>
        <taxon>Chitinophagales</taxon>
        <taxon>Chitinophagaceae</taxon>
        <taxon>Chitinophaga</taxon>
    </lineage>
</organism>
<dbReference type="Pfam" id="PF00034">
    <property type="entry name" value="Cytochrom_C"/>
    <property type="match status" value="1"/>
</dbReference>
<dbReference type="PANTHER" id="PTHR35008">
    <property type="entry name" value="BLL4482 PROTEIN-RELATED"/>
    <property type="match status" value="1"/>
</dbReference>
<evidence type="ECO:0000256" key="4">
    <source>
        <dbReference type="PROSITE-ProRule" id="PRU00433"/>
    </source>
</evidence>
<evidence type="ECO:0000256" key="2">
    <source>
        <dbReference type="ARBA" id="ARBA00022723"/>
    </source>
</evidence>
<evidence type="ECO:0000256" key="1">
    <source>
        <dbReference type="ARBA" id="ARBA00022617"/>
    </source>
</evidence>
<feature type="signal peptide" evidence="5">
    <location>
        <begin position="1"/>
        <end position="20"/>
    </location>
</feature>
<keyword evidence="3 4" id="KW-0408">Iron</keyword>
<dbReference type="SUPFAM" id="SSF46626">
    <property type="entry name" value="Cytochrome c"/>
    <property type="match status" value="1"/>
</dbReference>
<dbReference type="EMBL" id="CP095855">
    <property type="protein sequence ID" value="UPK67154.1"/>
    <property type="molecule type" value="Genomic_DNA"/>
</dbReference>
<dbReference type="InterPro" id="IPR036909">
    <property type="entry name" value="Cyt_c-like_dom_sf"/>
</dbReference>
<protein>
    <submittedName>
        <fullName evidence="7">Cytochrome c</fullName>
    </submittedName>
</protein>
<proteinExistence type="predicted"/>
<name>A0ABY4HVU6_CHIFI</name>
<feature type="domain" description="Cytochrome c" evidence="6">
    <location>
        <begin position="42"/>
        <end position="131"/>
    </location>
</feature>
<feature type="chain" id="PRO_5047390119" evidence="5">
    <location>
        <begin position="21"/>
        <end position="151"/>
    </location>
</feature>
<dbReference type="InterPro" id="IPR051459">
    <property type="entry name" value="Cytochrome_c-type_DH"/>
</dbReference>
<keyword evidence="5" id="KW-0732">Signal</keyword>
<accession>A0ABY4HVU6</accession>
<evidence type="ECO:0000313" key="7">
    <source>
        <dbReference type="EMBL" id="UPK67154.1"/>
    </source>
</evidence>
<evidence type="ECO:0000313" key="8">
    <source>
        <dbReference type="Proteomes" id="UP000830198"/>
    </source>
</evidence>
<dbReference type="InterPro" id="IPR009056">
    <property type="entry name" value="Cyt_c-like_dom"/>
</dbReference>
<dbReference type="RefSeq" id="WP_247809334.1">
    <property type="nucleotide sequence ID" value="NZ_CP095855.1"/>
</dbReference>
<keyword evidence="2 4" id="KW-0479">Metal-binding</keyword>
<keyword evidence="8" id="KW-1185">Reference proteome</keyword>
<gene>
    <name evidence="7" type="ORF">MYF79_19635</name>
</gene>
<evidence type="ECO:0000256" key="3">
    <source>
        <dbReference type="ARBA" id="ARBA00023004"/>
    </source>
</evidence>